<keyword evidence="2" id="KW-1185">Reference proteome</keyword>
<dbReference type="EMBL" id="BGZK01000199">
    <property type="protein sequence ID" value="GBP27838.1"/>
    <property type="molecule type" value="Genomic_DNA"/>
</dbReference>
<evidence type="ECO:0000313" key="1">
    <source>
        <dbReference type="EMBL" id="GBP27838.1"/>
    </source>
</evidence>
<proteinExistence type="predicted"/>
<dbReference type="AlphaFoldDB" id="A0A4C1UN19"/>
<sequence length="90" mass="9611">MLPVFRWWVASSDSGCPPCGRFTAAALSRFPDDPSEVEVVHNSPEVESLVLLGPLGANLVSSVPRSVARRRGFAAPVAKSVGSSFRSDRL</sequence>
<organism evidence="1 2">
    <name type="scientific">Eumeta variegata</name>
    <name type="common">Bagworm moth</name>
    <name type="synonym">Eumeta japonica</name>
    <dbReference type="NCBI Taxonomy" id="151549"/>
    <lineage>
        <taxon>Eukaryota</taxon>
        <taxon>Metazoa</taxon>
        <taxon>Ecdysozoa</taxon>
        <taxon>Arthropoda</taxon>
        <taxon>Hexapoda</taxon>
        <taxon>Insecta</taxon>
        <taxon>Pterygota</taxon>
        <taxon>Neoptera</taxon>
        <taxon>Endopterygota</taxon>
        <taxon>Lepidoptera</taxon>
        <taxon>Glossata</taxon>
        <taxon>Ditrysia</taxon>
        <taxon>Tineoidea</taxon>
        <taxon>Psychidae</taxon>
        <taxon>Oiketicinae</taxon>
        <taxon>Eumeta</taxon>
    </lineage>
</organism>
<protein>
    <submittedName>
        <fullName evidence="1">Uncharacterized protein</fullName>
    </submittedName>
</protein>
<gene>
    <name evidence="1" type="ORF">EVAR_94242_1</name>
</gene>
<name>A0A4C1UN19_EUMVA</name>
<dbReference type="Proteomes" id="UP000299102">
    <property type="component" value="Unassembled WGS sequence"/>
</dbReference>
<accession>A0A4C1UN19</accession>
<evidence type="ECO:0000313" key="2">
    <source>
        <dbReference type="Proteomes" id="UP000299102"/>
    </source>
</evidence>
<reference evidence="1 2" key="1">
    <citation type="journal article" date="2019" name="Commun. Biol.">
        <title>The bagworm genome reveals a unique fibroin gene that provides high tensile strength.</title>
        <authorList>
            <person name="Kono N."/>
            <person name="Nakamura H."/>
            <person name="Ohtoshi R."/>
            <person name="Tomita M."/>
            <person name="Numata K."/>
            <person name="Arakawa K."/>
        </authorList>
    </citation>
    <scope>NUCLEOTIDE SEQUENCE [LARGE SCALE GENOMIC DNA]</scope>
</reference>
<comment type="caution">
    <text evidence="1">The sequence shown here is derived from an EMBL/GenBank/DDBJ whole genome shotgun (WGS) entry which is preliminary data.</text>
</comment>